<protein>
    <recommendedName>
        <fullName evidence="11">Acyl-[acyl-carrier-protein] hydrolase</fullName>
        <ecNumber evidence="11">3.1.2.-</ecNumber>
    </recommendedName>
</protein>
<sequence length="188" mass="21324">MRRDWLVSNSKTGEILTRASSVWVMMNKLTRRLSKIPEEVRGEIEPHFMNSDPVVAEDNRKLVKLDDSTAQYVRKGLTPRWSDLDVNQHVNNVKYVGWILESTPLGIVESHELCSMTLEYRRECGRDSVLQSLTAVSGVGNLGNMGEIECQHLLQLEEGSEIVRGRTQWRPKNAKSFGKMDQVPAQSA</sequence>
<evidence type="ECO:0000256" key="8">
    <source>
        <dbReference type="ARBA" id="ARBA00022946"/>
    </source>
</evidence>
<dbReference type="AlphaFoldDB" id="A0A7J8MTB5"/>
<evidence type="ECO:0000259" key="12">
    <source>
        <dbReference type="Pfam" id="PF01643"/>
    </source>
</evidence>
<dbReference type="Pfam" id="PF01643">
    <property type="entry name" value="Acyl-ACP_TE"/>
    <property type="match status" value="1"/>
</dbReference>
<dbReference type="Proteomes" id="UP000593572">
    <property type="component" value="Unassembled WGS sequence"/>
</dbReference>
<evidence type="ECO:0000313" key="14">
    <source>
        <dbReference type="EMBL" id="MBA0567955.1"/>
    </source>
</evidence>
<dbReference type="PANTHER" id="PTHR31727">
    <property type="entry name" value="OLEOYL-ACYL CARRIER PROTEIN THIOESTERASE 1, CHLOROPLASTIC"/>
    <property type="match status" value="1"/>
</dbReference>
<gene>
    <name evidence="14" type="ORF">Golob_005483</name>
</gene>
<evidence type="ECO:0000256" key="4">
    <source>
        <dbReference type="ARBA" id="ARBA00022528"/>
    </source>
</evidence>
<keyword evidence="15" id="KW-1185">Reference proteome</keyword>
<keyword evidence="8" id="KW-0809">Transit peptide</keyword>
<evidence type="ECO:0000313" key="15">
    <source>
        <dbReference type="Proteomes" id="UP000593572"/>
    </source>
</evidence>
<name>A0A7J8MTB5_9ROSI</name>
<evidence type="ECO:0000256" key="5">
    <source>
        <dbReference type="ARBA" id="ARBA00022640"/>
    </source>
</evidence>
<evidence type="ECO:0000256" key="11">
    <source>
        <dbReference type="RuleBase" id="RU363096"/>
    </source>
</evidence>
<evidence type="ECO:0000256" key="9">
    <source>
        <dbReference type="ARBA" id="ARBA00023098"/>
    </source>
</evidence>
<dbReference type="InterPro" id="IPR045023">
    <property type="entry name" value="FATA/B"/>
</dbReference>
<evidence type="ECO:0000256" key="3">
    <source>
        <dbReference type="ARBA" id="ARBA00022516"/>
    </source>
</evidence>
<keyword evidence="5 11" id="KW-0934">Plastid</keyword>
<keyword evidence="9 11" id="KW-0443">Lipid metabolism</keyword>
<keyword evidence="4 11" id="KW-0150">Chloroplast</keyword>
<evidence type="ECO:0000256" key="2">
    <source>
        <dbReference type="ARBA" id="ARBA00006500"/>
    </source>
</evidence>
<accession>A0A7J8MTB5</accession>
<dbReference type="InterPro" id="IPR002864">
    <property type="entry name" value="Acyl-ACP_thioesterase_NHD"/>
</dbReference>
<feature type="domain" description="Acyl-ACP thioesterase N-terminal hotdog" evidence="12">
    <location>
        <begin position="1"/>
        <end position="43"/>
    </location>
</feature>
<dbReference type="InterPro" id="IPR049427">
    <property type="entry name" value="Acyl-ACP_TE_C"/>
</dbReference>
<evidence type="ECO:0000259" key="13">
    <source>
        <dbReference type="Pfam" id="PF20791"/>
    </source>
</evidence>
<keyword evidence="7 11" id="KW-0276">Fatty acid metabolism</keyword>
<keyword evidence="6 11" id="KW-0378">Hydrolase</keyword>
<dbReference type="GO" id="GO:0000036">
    <property type="term" value="F:acyl carrier activity"/>
    <property type="evidence" value="ECO:0007669"/>
    <property type="project" value="TreeGrafter"/>
</dbReference>
<dbReference type="EC" id="3.1.2.-" evidence="11"/>
<dbReference type="GO" id="GO:0016297">
    <property type="term" value="F:fatty acyl-[ACP] hydrolase activity"/>
    <property type="evidence" value="ECO:0007669"/>
    <property type="project" value="InterPro"/>
</dbReference>
<comment type="subcellular location">
    <subcellularLocation>
        <location evidence="1 11">Plastid</location>
        <location evidence="1 11">Chloroplast</location>
    </subcellularLocation>
</comment>
<dbReference type="EMBL" id="JABEZX010000010">
    <property type="protein sequence ID" value="MBA0567955.1"/>
    <property type="molecule type" value="Genomic_DNA"/>
</dbReference>
<evidence type="ECO:0000256" key="10">
    <source>
        <dbReference type="ARBA" id="ARBA00023160"/>
    </source>
</evidence>
<comment type="similarity">
    <text evidence="2 11">Belongs to the acyl-ACP thioesterase family.</text>
</comment>
<organism evidence="14 15">
    <name type="scientific">Gossypium lobatum</name>
    <dbReference type="NCBI Taxonomy" id="34289"/>
    <lineage>
        <taxon>Eukaryota</taxon>
        <taxon>Viridiplantae</taxon>
        <taxon>Streptophyta</taxon>
        <taxon>Embryophyta</taxon>
        <taxon>Tracheophyta</taxon>
        <taxon>Spermatophyta</taxon>
        <taxon>Magnoliopsida</taxon>
        <taxon>eudicotyledons</taxon>
        <taxon>Gunneridae</taxon>
        <taxon>Pentapetalae</taxon>
        <taxon>rosids</taxon>
        <taxon>malvids</taxon>
        <taxon>Malvales</taxon>
        <taxon>Malvaceae</taxon>
        <taxon>Malvoideae</taxon>
        <taxon>Gossypium</taxon>
    </lineage>
</organism>
<evidence type="ECO:0000256" key="7">
    <source>
        <dbReference type="ARBA" id="ARBA00022832"/>
    </source>
</evidence>
<proteinExistence type="inferred from homology"/>
<dbReference type="InterPro" id="IPR029069">
    <property type="entry name" value="HotDog_dom_sf"/>
</dbReference>
<feature type="domain" description="Acyl-ACP thioesterase-like C-terminal" evidence="13">
    <location>
        <begin position="69"/>
        <end position="170"/>
    </location>
</feature>
<reference evidence="14 15" key="1">
    <citation type="journal article" date="2019" name="Genome Biol. Evol.">
        <title>Insights into the evolution of the New World diploid cottons (Gossypium, subgenus Houzingenia) based on genome sequencing.</title>
        <authorList>
            <person name="Grover C.E."/>
            <person name="Arick M.A. 2nd"/>
            <person name="Thrash A."/>
            <person name="Conover J.L."/>
            <person name="Sanders W.S."/>
            <person name="Peterson D.G."/>
            <person name="Frelichowski J.E."/>
            <person name="Scheffler J.A."/>
            <person name="Scheffler B.E."/>
            <person name="Wendel J.F."/>
        </authorList>
    </citation>
    <scope>NUCLEOTIDE SEQUENCE [LARGE SCALE GENOMIC DNA]</scope>
    <source>
        <strain evidence="14">157</strain>
        <tissue evidence="14">Leaf</tissue>
    </source>
</reference>
<dbReference type="Pfam" id="PF20791">
    <property type="entry name" value="Acyl-ACP_TE_C"/>
    <property type="match status" value="1"/>
</dbReference>
<dbReference type="PANTHER" id="PTHR31727:SF2">
    <property type="entry name" value="PALMITOYL-ACYL CARRIER PROTEIN THIOESTERASE, CHLOROPLASTIC"/>
    <property type="match status" value="1"/>
</dbReference>
<evidence type="ECO:0000256" key="6">
    <source>
        <dbReference type="ARBA" id="ARBA00022801"/>
    </source>
</evidence>
<dbReference type="Gene3D" id="3.10.129.10">
    <property type="entry name" value="Hotdog Thioesterase"/>
    <property type="match status" value="1"/>
</dbReference>
<keyword evidence="10 11" id="KW-0275">Fatty acid biosynthesis</keyword>
<evidence type="ECO:0000256" key="1">
    <source>
        <dbReference type="ARBA" id="ARBA00004229"/>
    </source>
</evidence>
<comment type="caution">
    <text evidence="14">The sequence shown here is derived from an EMBL/GenBank/DDBJ whole genome shotgun (WGS) entry which is preliminary data.</text>
</comment>
<dbReference type="SUPFAM" id="SSF54637">
    <property type="entry name" value="Thioesterase/thiol ester dehydrase-isomerase"/>
    <property type="match status" value="2"/>
</dbReference>
<keyword evidence="3 11" id="KW-0444">Lipid biosynthesis</keyword>
<comment type="function">
    <text evidence="11">Plays an essential role in chain termination during de novo fatty acid synthesis.</text>
</comment>
<dbReference type="GO" id="GO:0009507">
    <property type="term" value="C:chloroplast"/>
    <property type="evidence" value="ECO:0007669"/>
    <property type="project" value="UniProtKB-SubCell"/>
</dbReference>